<keyword evidence="1" id="KW-0479">Metal-binding</keyword>
<comment type="caution">
    <text evidence="8">The sequence shown here is derived from an EMBL/GenBank/DDBJ whole genome shotgun (WGS) entry which is preliminary data.</text>
</comment>
<organism evidence="8 9">
    <name type="scientific">Cymbomonas tetramitiformis</name>
    <dbReference type="NCBI Taxonomy" id="36881"/>
    <lineage>
        <taxon>Eukaryota</taxon>
        <taxon>Viridiplantae</taxon>
        <taxon>Chlorophyta</taxon>
        <taxon>Pyramimonadophyceae</taxon>
        <taxon>Pyramimonadales</taxon>
        <taxon>Pyramimonadaceae</taxon>
        <taxon>Cymbomonas</taxon>
    </lineage>
</organism>
<dbReference type="SUPFAM" id="SSF57903">
    <property type="entry name" value="FYVE/PHD zinc finger"/>
    <property type="match status" value="1"/>
</dbReference>
<evidence type="ECO:0000259" key="7">
    <source>
        <dbReference type="PROSITE" id="PS50994"/>
    </source>
</evidence>
<dbReference type="InterPro" id="IPR019786">
    <property type="entry name" value="Zinc_finger_PHD-type_CS"/>
</dbReference>
<dbReference type="EMBL" id="LGRX02026703">
    <property type="protein sequence ID" value="KAK3250456.1"/>
    <property type="molecule type" value="Genomic_DNA"/>
</dbReference>
<dbReference type="Gene3D" id="3.30.420.10">
    <property type="entry name" value="Ribonuclease H-like superfamily/Ribonuclease H"/>
    <property type="match status" value="1"/>
</dbReference>
<feature type="domain" description="PHD-type" evidence="6">
    <location>
        <begin position="913"/>
        <end position="963"/>
    </location>
</feature>
<dbReference type="PROSITE" id="PS01359">
    <property type="entry name" value="ZF_PHD_1"/>
    <property type="match status" value="1"/>
</dbReference>
<dbReference type="InterPro" id="IPR011011">
    <property type="entry name" value="Znf_FYVE_PHD"/>
</dbReference>
<name>A0AAE0C8L2_9CHLO</name>
<dbReference type="InterPro" id="IPR041588">
    <property type="entry name" value="Integrase_H2C2"/>
</dbReference>
<dbReference type="SUPFAM" id="SSF53098">
    <property type="entry name" value="Ribonuclease H-like"/>
    <property type="match status" value="1"/>
</dbReference>
<dbReference type="AlphaFoldDB" id="A0AAE0C8L2"/>
<accession>A0AAE0C8L2</accession>
<reference evidence="8 9" key="1">
    <citation type="journal article" date="2015" name="Genome Biol. Evol.">
        <title>Comparative Genomics of a Bacterivorous Green Alga Reveals Evolutionary Causalities and Consequences of Phago-Mixotrophic Mode of Nutrition.</title>
        <authorList>
            <person name="Burns J.A."/>
            <person name="Paasch A."/>
            <person name="Narechania A."/>
            <person name="Kim E."/>
        </authorList>
    </citation>
    <scope>NUCLEOTIDE SEQUENCE [LARGE SCALE GENOMIC DNA]</scope>
    <source>
        <strain evidence="8 9">PLY_AMNH</strain>
    </source>
</reference>
<evidence type="ECO:0000313" key="9">
    <source>
        <dbReference type="Proteomes" id="UP001190700"/>
    </source>
</evidence>
<sequence>MFDTDLPELVVDSGRLARAAWKALSLVRPTRGTRGEGSLAVYSNEYFEGERILKPEKVDTRVLGRQFFSQAREEGSLPAGTLTGLDGRHSKLFYEVVRLLSTLQQLQQQRPPGYVLENVSPLSHRPGTKIRDEVFPYIASVIGRPVSFDAAQAGAYAHRLRAYWSNLFQIHQFRSVMSKVARPEGRVVSSILCKGWQPRPVTRTDRAPHYVVDVVGEPLRALPTIMATQGSRAFRRARMGTVVRTTDEDTEEESREVNLDEKARAMGYSASELRMADGLNDVELASILGLAMDRRAMELLMSVAEASRKGLPHSEESPVAENSPGQPIAVDNNWADHARSDLQQRQALLAEWVGNSNAYTQQVARTMSHRDWEEKLQIMCSQGQKGAEGIGAQRQKAGTKKKKKKEWQLYAIEQYHQRHESHFVKEGATPPARADVPAWSPPGKDREMRVPRLACTTRFVDLMASVAEQQADRDKHRDVHDDAWCLRWLKSNGSVKLPEDEVRRVKRRAARHRWDEATDEIYMITLSGKEVRIPKPADRLTLVKEYHSRTSHWGIRRTQHLLWQRHWWADLKKDVEAVVTQCETCQRVKTHYAREEACLSPLEIVSFMYRWSLDLAWPSRRETKAGNNRVLIMTEHYTRFIVCVPIPNKEASTIAAAFRSHVLAVFGAPAECLVDGGKEFEGEFEQLCRNCLIDRRVTSPDSPEGNGLITERVVRTMKFCFKKIALEKGLDYEWDEQLWPLVLSYNAARQESTGVAPFTLLFAQEAVVPPDLKQAPSMDFSPEVSDDKDARVKDLLLRAQVVRRLMVHAGCSLEVAQHRDTLHYEGRRGGGYEPKPHQFKVGDFVYIRQKPRSGMEVATKSAILKLVKIQRDGVVVLEDATKLREKSTVQSIAPCHLQVKDQYDCSAAVPSRHLACEVCRKSDGEAEMLSCDTCNKGYHLWCLTPALDEVPEGEWLCPRCSTGTRMQAASAEVQTQETKSSCVLEDRLGMKEQQLNEKLSSDMRLLPADVGPRRVVKGDKFQPCMACDLVKGDAAGREGHVPPHARSG</sequence>
<protein>
    <recommendedName>
        <fullName evidence="10">Pro-Pol polyprotein</fullName>
    </recommendedName>
</protein>
<dbReference type="InterPro" id="IPR019787">
    <property type="entry name" value="Znf_PHD-finger"/>
</dbReference>
<dbReference type="InterPro" id="IPR001584">
    <property type="entry name" value="Integrase_cat-core"/>
</dbReference>
<evidence type="ECO:0000256" key="5">
    <source>
        <dbReference type="SAM" id="MobiDB-lite"/>
    </source>
</evidence>
<evidence type="ECO:0000259" key="6">
    <source>
        <dbReference type="PROSITE" id="PS50016"/>
    </source>
</evidence>
<dbReference type="PANTHER" id="PTHR37984:SF5">
    <property type="entry name" value="PROTEIN NYNRIN-LIKE"/>
    <property type="match status" value="1"/>
</dbReference>
<dbReference type="PANTHER" id="PTHR37984">
    <property type="entry name" value="PROTEIN CBG26694"/>
    <property type="match status" value="1"/>
</dbReference>
<dbReference type="GO" id="GO:0015074">
    <property type="term" value="P:DNA integration"/>
    <property type="evidence" value="ECO:0007669"/>
    <property type="project" value="InterPro"/>
</dbReference>
<dbReference type="Proteomes" id="UP001190700">
    <property type="component" value="Unassembled WGS sequence"/>
</dbReference>
<evidence type="ECO:0000256" key="4">
    <source>
        <dbReference type="PROSITE-ProRule" id="PRU00146"/>
    </source>
</evidence>
<evidence type="ECO:0000256" key="2">
    <source>
        <dbReference type="ARBA" id="ARBA00022771"/>
    </source>
</evidence>
<dbReference type="SMART" id="SM00249">
    <property type="entry name" value="PHD"/>
    <property type="match status" value="1"/>
</dbReference>
<dbReference type="InterPro" id="IPR050951">
    <property type="entry name" value="Retrovirus_Pol_polyprotein"/>
</dbReference>
<dbReference type="CDD" id="cd15545">
    <property type="entry name" value="PHD_BAZ2A_like"/>
    <property type="match status" value="1"/>
</dbReference>
<dbReference type="SUPFAM" id="SSF53335">
    <property type="entry name" value="S-adenosyl-L-methionine-dependent methyltransferases"/>
    <property type="match status" value="1"/>
</dbReference>
<keyword evidence="9" id="KW-1185">Reference proteome</keyword>
<keyword evidence="2 4" id="KW-0863">Zinc-finger</keyword>
<dbReference type="InterPro" id="IPR001965">
    <property type="entry name" value="Znf_PHD"/>
</dbReference>
<dbReference type="Gene3D" id="3.40.50.150">
    <property type="entry name" value="Vaccinia Virus protein VP39"/>
    <property type="match status" value="1"/>
</dbReference>
<dbReference type="InterPro" id="IPR012337">
    <property type="entry name" value="RNaseH-like_sf"/>
</dbReference>
<dbReference type="Pfam" id="PF17921">
    <property type="entry name" value="Integrase_H2C2"/>
    <property type="match status" value="1"/>
</dbReference>
<evidence type="ECO:0000256" key="1">
    <source>
        <dbReference type="ARBA" id="ARBA00022723"/>
    </source>
</evidence>
<evidence type="ECO:0000256" key="3">
    <source>
        <dbReference type="ARBA" id="ARBA00022833"/>
    </source>
</evidence>
<feature type="domain" description="Integrase catalytic" evidence="7">
    <location>
        <begin position="597"/>
        <end position="765"/>
    </location>
</feature>
<dbReference type="PROSITE" id="PS50994">
    <property type="entry name" value="INTEGRASE"/>
    <property type="match status" value="1"/>
</dbReference>
<keyword evidence="3" id="KW-0862">Zinc</keyword>
<dbReference type="Gene3D" id="1.10.340.70">
    <property type="match status" value="1"/>
</dbReference>
<feature type="region of interest" description="Disordered" evidence="5">
    <location>
        <begin position="422"/>
        <end position="445"/>
    </location>
</feature>
<dbReference type="Gene3D" id="2.30.30.1150">
    <property type="match status" value="1"/>
</dbReference>
<feature type="region of interest" description="Disordered" evidence="5">
    <location>
        <begin position="310"/>
        <end position="331"/>
    </location>
</feature>
<dbReference type="PROSITE" id="PS50016">
    <property type="entry name" value="ZF_PHD_2"/>
    <property type="match status" value="1"/>
</dbReference>
<dbReference type="Pfam" id="PF00628">
    <property type="entry name" value="PHD"/>
    <property type="match status" value="1"/>
</dbReference>
<dbReference type="GO" id="GO:0003676">
    <property type="term" value="F:nucleic acid binding"/>
    <property type="evidence" value="ECO:0007669"/>
    <property type="project" value="InterPro"/>
</dbReference>
<proteinExistence type="predicted"/>
<dbReference type="GO" id="GO:0008270">
    <property type="term" value="F:zinc ion binding"/>
    <property type="evidence" value="ECO:0007669"/>
    <property type="project" value="UniProtKB-KW"/>
</dbReference>
<evidence type="ECO:0008006" key="10">
    <source>
        <dbReference type="Google" id="ProtNLM"/>
    </source>
</evidence>
<gene>
    <name evidence="8" type="ORF">CYMTET_40160</name>
</gene>
<dbReference type="InterPro" id="IPR036397">
    <property type="entry name" value="RNaseH_sf"/>
</dbReference>
<dbReference type="InterPro" id="IPR029063">
    <property type="entry name" value="SAM-dependent_MTases_sf"/>
</dbReference>
<evidence type="ECO:0000313" key="8">
    <source>
        <dbReference type="EMBL" id="KAK3250456.1"/>
    </source>
</evidence>